<dbReference type="Proteomes" id="UP000294299">
    <property type="component" value="Chromosome NFRAN"/>
</dbReference>
<proteinExistence type="predicted"/>
<sequence length="69" mass="8035">MLLLLVRINCPHCLNEYQVVFQSINGFTKDIKSAYEIYYQNCPHCGKPIAGLYLHPIPGCEFDFEKRKN</sequence>
<dbReference type="KEGG" id="nfn:NFRAN_2075"/>
<dbReference type="AlphaFoldDB" id="A0A484IE55"/>
<dbReference type="EMBL" id="LR216287">
    <property type="protein sequence ID" value="VFJ14397.1"/>
    <property type="molecule type" value="Genomic_DNA"/>
</dbReference>
<gene>
    <name evidence="1" type="ORF">NFRAN_2075</name>
</gene>
<accession>A0A484IE55</accession>
<name>A0A484IE55_9ARCH</name>
<keyword evidence="2" id="KW-1185">Reference proteome</keyword>
<evidence type="ECO:0000313" key="1">
    <source>
        <dbReference type="EMBL" id="VFJ14397.1"/>
    </source>
</evidence>
<reference evidence="1 2" key="1">
    <citation type="submission" date="2019-02" db="EMBL/GenBank/DDBJ databases">
        <authorList>
            <person name="Lehtovirta-Morley E L."/>
        </authorList>
    </citation>
    <scope>NUCLEOTIDE SEQUENCE [LARGE SCALE GENOMIC DNA]</scope>
    <source>
        <strain evidence="1">NFRAN1</strain>
    </source>
</reference>
<organism evidence="1 2">
    <name type="scientific">Candidatus Nitrosocosmicus franklandianus</name>
    <dbReference type="NCBI Taxonomy" id="1798806"/>
    <lineage>
        <taxon>Archaea</taxon>
        <taxon>Nitrososphaerota</taxon>
        <taxon>Nitrososphaeria</taxon>
        <taxon>Nitrososphaerales</taxon>
        <taxon>Nitrososphaeraceae</taxon>
        <taxon>Candidatus Nitrosocosmicus</taxon>
    </lineage>
</organism>
<protein>
    <submittedName>
        <fullName evidence="1">Uncharacterized protein</fullName>
    </submittedName>
</protein>
<evidence type="ECO:0000313" key="2">
    <source>
        <dbReference type="Proteomes" id="UP000294299"/>
    </source>
</evidence>